<evidence type="ECO:0000256" key="4">
    <source>
        <dbReference type="ARBA" id="ARBA00022475"/>
    </source>
</evidence>
<name>A0A4R3MPR5_9FIRM</name>
<keyword evidence="4" id="KW-1003">Cell membrane</keyword>
<evidence type="ECO:0000256" key="9">
    <source>
        <dbReference type="ARBA" id="ARBA00023136"/>
    </source>
</evidence>
<evidence type="ECO:0000256" key="5">
    <source>
        <dbReference type="ARBA" id="ARBA00022692"/>
    </source>
</evidence>
<dbReference type="EMBL" id="SMAL01000001">
    <property type="protein sequence ID" value="TCT16774.1"/>
    <property type="molecule type" value="Genomic_DNA"/>
</dbReference>
<keyword evidence="8" id="KW-0811">Translocation</keyword>
<evidence type="ECO:0000256" key="7">
    <source>
        <dbReference type="ARBA" id="ARBA00022989"/>
    </source>
</evidence>
<dbReference type="NCBIfam" id="TIGR00739">
    <property type="entry name" value="yajC"/>
    <property type="match status" value="1"/>
</dbReference>
<comment type="caution">
    <text evidence="11">The sequence shown here is derived from an EMBL/GenBank/DDBJ whole genome shotgun (WGS) entry which is preliminary data.</text>
</comment>
<gene>
    <name evidence="11" type="ORF">EDC18_10169</name>
</gene>
<comment type="similarity">
    <text evidence="2">Belongs to the YajC family.</text>
</comment>
<evidence type="ECO:0000313" key="11">
    <source>
        <dbReference type="EMBL" id="TCT16774.1"/>
    </source>
</evidence>
<dbReference type="InterPro" id="IPR003849">
    <property type="entry name" value="Preprotein_translocase_YajC"/>
</dbReference>
<keyword evidence="7 10" id="KW-1133">Transmembrane helix</keyword>
<dbReference type="SMART" id="SM01323">
    <property type="entry name" value="YajC"/>
    <property type="match status" value="1"/>
</dbReference>
<dbReference type="OrthoDB" id="9800132at2"/>
<evidence type="ECO:0000256" key="1">
    <source>
        <dbReference type="ARBA" id="ARBA00004162"/>
    </source>
</evidence>
<dbReference type="AlphaFoldDB" id="A0A4R3MPR5"/>
<dbReference type="PANTHER" id="PTHR33909">
    <property type="entry name" value="SEC TRANSLOCON ACCESSORY COMPLEX SUBUNIT YAJC"/>
    <property type="match status" value="1"/>
</dbReference>
<evidence type="ECO:0000256" key="6">
    <source>
        <dbReference type="ARBA" id="ARBA00022927"/>
    </source>
</evidence>
<keyword evidence="9 10" id="KW-0472">Membrane</keyword>
<dbReference type="RefSeq" id="WP_132249107.1">
    <property type="nucleotide sequence ID" value="NZ_SMAL01000001.1"/>
</dbReference>
<keyword evidence="5 10" id="KW-0812">Transmembrane</keyword>
<evidence type="ECO:0000256" key="8">
    <source>
        <dbReference type="ARBA" id="ARBA00023010"/>
    </source>
</evidence>
<dbReference type="Proteomes" id="UP000294902">
    <property type="component" value="Unassembled WGS sequence"/>
</dbReference>
<dbReference type="GO" id="GO:0005886">
    <property type="term" value="C:plasma membrane"/>
    <property type="evidence" value="ECO:0007669"/>
    <property type="project" value="UniProtKB-SubCell"/>
</dbReference>
<dbReference type="Pfam" id="PF02699">
    <property type="entry name" value="YajC"/>
    <property type="match status" value="1"/>
</dbReference>
<dbReference type="PANTHER" id="PTHR33909:SF1">
    <property type="entry name" value="SEC TRANSLOCON ACCESSORY COMPLEX SUBUNIT YAJC"/>
    <property type="match status" value="1"/>
</dbReference>
<keyword evidence="6" id="KW-0653">Protein transport</keyword>
<reference evidence="11 12" key="1">
    <citation type="submission" date="2019-03" db="EMBL/GenBank/DDBJ databases">
        <title>Genomic Encyclopedia of Type Strains, Phase IV (KMG-IV): sequencing the most valuable type-strain genomes for metagenomic binning, comparative biology and taxonomic classification.</title>
        <authorList>
            <person name="Goeker M."/>
        </authorList>
    </citation>
    <scope>NUCLEOTIDE SEQUENCE [LARGE SCALE GENOMIC DNA]</scope>
    <source>
        <strain evidence="11 12">DSM 24629</strain>
    </source>
</reference>
<protein>
    <submittedName>
        <fullName evidence="11">Preprotein translocase subunit YajC</fullName>
    </submittedName>
</protein>
<dbReference type="PRINTS" id="PR01853">
    <property type="entry name" value="YAJCTRNLCASE"/>
</dbReference>
<evidence type="ECO:0000313" key="12">
    <source>
        <dbReference type="Proteomes" id="UP000294902"/>
    </source>
</evidence>
<comment type="subcellular location">
    <subcellularLocation>
        <location evidence="1">Cell membrane</location>
        <topology evidence="1">Single-pass membrane protein</topology>
    </subcellularLocation>
</comment>
<organism evidence="11 12">
    <name type="scientific">Natranaerovirga pectinivora</name>
    <dbReference type="NCBI Taxonomy" id="682400"/>
    <lineage>
        <taxon>Bacteria</taxon>
        <taxon>Bacillati</taxon>
        <taxon>Bacillota</taxon>
        <taxon>Clostridia</taxon>
        <taxon>Lachnospirales</taxon>
        <taxon>Natranaerovirgaceae</taxon>
        <taxon>Natranaerovirga</taxon>
    </lineage>
</organism>
<dbReference type="GO" id="GO:0015031">
    <property type="term" value="P:protein transport"/>
    <property type="evidence" value="ECO:0007669"/>
    <property type="project" value="UniProtKB-KW"/>
</dbReference>
<sequence>MANFLTLLGAGVEAGAEAGQAGGGWLGIIVIYGGFLGLLWFIMIRPQKKRQKAVMDMQSSIKVGDSVLTTGGLFGRVVDVVNNTLIVEFGTNKSVRVPILKDAVASVREPELTIVRETEEIDK</sequence>
<evidence type="ECO:0000256" key="10">
    <source>
        <dbReference type="SAM" id="Phobius"/>
    </source>
</evidence>
<keyword evidence="12" id="KW-1185">Reference proteome</keyword>
<evidence type="ECO:0000256" key="3">
    <source>
        <dbReference type="ARBA" id="ARBA00022448"/>
    </source>
</evidence>
<keyword evidence="3" id="KW-0813">Transport</keyword>
<evidence type="ECO:0000256" key="2">
    <source>
        <dbReference type="ARBA" id="ARBA00006742"/>
    </source>
</evidence>
<accession>A0A4R3MPR5</accession>
<proteinExistence type="inferred from homology"/>
<feature type="transmembrane region" description="Helical" evidence="10">
    <location>
        <begin position="24"/>
        <end position="42"/>
    </location>
</feature>